<dbReference type="AlphaFoldDB" id="A0A9W7C840"/>
<keyword evidence="1" id="KW-0812">Transmembrane</keyword>
<evidence type="ECO:0000256" key="1">
    <source>
        <dbReference type="SAM" id="Phobius"/>
    </source>
</evidence>
<dbReference type="Proteomes" id="UP001165160">
    <property type="component" value="Unassembled WGS sequence"/>
</dbReference>
<reference evidence="3" key="1">
    <citation type="journal article" date="2023" name="Commun. Biol.">
        <title>Genome analysis of Parmales, the sister group of diatoms, reveals the evolutionary specialization of diatoms from phago-mixotrophs to photoautotrophs.</title>
        <authorList>
            <person name="Ban H."/>
            <person name="Sato S."/>
            <person name="Yoshikawa S."/>
            <person name="Yamada K."/>
            <person name="Nakamura Y."/>
            <person name="Ichinomiya M."/>
            <person name="Sato N."/>
            <person name="Blanc-Mathieu R."/>
            <person name="Endo H."/>
            <person name="Kuwata A."/>
            <person name="Ogata H."/>
        </authorList>
    </citation>
    <scope>NUCLEOTIDE SEQUENCE [LARGE SCALE GENOMIC DNA]</scope>
    <source>
        <strain evidence="3">NIES 3699</strain>
    </source>
</reference>
<proteinExistence type="predicted"/>
<gene>
    <name evidence="2" type="ORF">TrVE_jg9391</name>
</gene>
<dbReference type="EMBL" id="BRXX01000321">
    <property type="protein sequence ID" value="GMI04760.1"/>
    <property type="molecule type" value="Genomic_DNA"/>
</dbReference>
<accession>A0A9W7C840</accession>
<name>A0A9W7C840_9STRA</name>
<keyword evidence="1" id="KW-1133">Transmembrane helix</keyword>
<evidence type="ECO:0000313" key="2">
    <source>
        <dbReference type="EMBL" id="GMI04760.1"/>
    </source>
</evidence>
<feature type="transmembrane region" description="Helical" evidence="1">
    <location>
        <begin position="181"/>
        <end position="202"/>
    </location>
</feature>
<keyword evidence="1" id="KW-0472">Membrane</keyword>
<organism evidence="2 3">
    <name type="scientific">Triparma verrucosa</name>
    <dbReference type="NCBI Taxonomy" id="1606542"/>
    <lineage>
        <taxon>Eukaryota</taxon>
        <taxon>Sar</taxon>
        <taxon>Stramenopiles</taxon>
        <taxon>Ochrophyta</taxon>
        <taxon>Bolidophyceae</taxon>
        <taxon>Parmales</taxon>
        <taxon>Triparmaceae</taxon>
        <taxon>Triparma</taxon>
    </lineage>
</organism>
<comment type="caution">
    <text evidence="2">The sequence shown here is derived from an EMBL/GenBank/DDBJ whole genome shotgun (WGS) entry which is preliminary data.</text>
</comment>
<sequence>MSSKFESEAEATPNPILELAPFTPDKLERGESIKTKNTFKAHLKDAAESATEKGIGKGVDAKDAVNVEALTKLMSGGGLGGTLETISIAIGYLQNFGLVGIIEIAWPESWVKLFAWLEIFGLDLSFWGDMGAEVSVATGLILPFWLIWEFDCGLFKERKLFRFAWANDDGEIKHTRAKRWFTSWGLVSIYLVALGVAGASGLRIPSKWMNFLWIACGVFGVASR</sequence>
<protein>
    <submittedName>
        <fullName evidence="2">Uncharacterized protein</fullName>
    </submittedName>
</protein>
<evidence type="ECO:0000313" key="3">
    <source>
        <dbReference type="Proteomes" id="UP001165160"/>
    </source>
</evidence>
<keyword evidence="3" id="KW-1185">Reference proteome</keyword>